<dbReference type="SUPFAM" id="SSF50998">
    <property type="entry name" value="Quinoprotein alcohol dehydrogenase-like"/>
    <property type="match status" value="1"/>
</dbReference>
<dbReference type="EMBL" id="BNJK01000001">
    <property type="protein sequence ID" value="GHO92312.1"/>
    <property type="molecule type" value="Genomic_DNA"/>
</dbReference>
<keyword evidence="4" id="KW-1185">Reference proteome</keyword>
<reference evidence="3" key="1">
    <citation type="submission" date="2020-10" db="EMBL/GenBank/DDBJ databases">
        <title>Taxonomic study of unclassified bacteria belonging to the class Ktedonobacteria.</title>
        <authorList>
            <person name="Yabe S."/>
            <person name="Wang C.M."/>
            <person name="Zheng Y."/>
            <person name="Sakai Y."/>
            <person name="Cavaletti L."/>
            <person name="Monciardini P."/>
            <person name="Donadio S."/>
        </authorList>
    </citation>
    <scope>NUCLEOTIDE SEQUENCE</scope>
    <source>
        <strain evidence="3">ID150040</strain>
    </source>
</reference>
<dbReference type="InterPro" id="IPR002372">
    <property type="entry name" value="PQQ_rpt_dom"/>
</dbReference>
<dbReference type="PANTHER" id="PTHR34512:SF30">
    <property type="entry name" value="OUTER MEMBRANE PROTEIN ASSEMBLY FACTOR BAMB"/>
    <property type="match status" value="1"/>
</dbReference>
<keyword evidence="1" id="KW-0472">Membrane</keyword>
<accession>A0A8J3N2L0</accession>
<protein>
    <recommendedName>
        <fullName evidence="2">Pyrrolo-quinoline quinone repeat domain-containing protein</fullName>
    </recommendedName>
</protein>
<dbReference type="InterPro" id="IPR015943">
    <property type="entry name" value="WD40/YVTN_repeat-like_dom_sf"/>
</dbReference>
<dbReference type="AlphaFoldDB" id="A0A8J3N2L0"/>
<evidence type="ECO:0000256" key="1">
    <source>
        <dbReference type="SAM" id="Phobius"/>
    </source>
</evidence>
<dbReference type="SMART" id="SM00564">
    <property type="entry name" value="PQQ"/>
    <property type="match status" value="8"/>
</dbReference>
<keyword evidence="1" id="KW-1133">Transmembrane helix</keyword>
<evidence type="ECO:0000259" key="2">
    <source>
        <dbReference type="Pfam" id="PF13360"/>
    </source>
</evidence>
<name>A0A8J3N2L0_9CHLR</name>
<dbReference type="Gene3D" id="2.130.10.10">
    <property type="entry name" value="YVTN repeat-like/Quinoprotein amine dehydrogenase"/>
    <property type="match status" value="1"/>
</dbReference>
<feature type="domain" description="Pyrrolo-quinoline quinone repeat" evidence="2">
    <location>
        <begin position="324"/>
        <end position="489"/>
    </location>
</feature>
<organism evidence="3 4">
    <name type="scientific">Reticulibacter mediterranei</name>
    <dbReference type="NCBI Taxonomy" id="2778369"/>
    <lineage>
        <taxon>Bacteria</taxon>
        <taxon>Bacillati</taxon>
        <taxon>Chloroflexota</taxon>
        <taxon>Ktedonobacteria</taxon>
        <taxon>Ktedonobacterales</taxon>
        <taxon>Reticulibacteraceae</taxon>
        <taxon>Reticulibacter</taxon>
    </lineage>
</organism>
<dbReference type="Gene3D" id="2.40.10.480">
    <property type="match status" value="2"/>
</dbReference>
<comment type="caution">
    <text evidence="3">The sequence shown here is derived from an EMBL/GenBank/DDBJ whole genome shotgun (WGS) entry which is preliminary data.</text>
</comment>
<proteinExistence type="predicted"/>
<dbReference type="InterPro" id="IPR018391">
    <property type="entry name" value="PQQ_b-propeller_rpt"/>
</dbReference>
<evidence type="ECO:0000313" key="4">
    <source>
        <dbReference type="Proteomes" id="UP000597444"/>
    </source>
</evidence>
<evidence type="ECO:0000313" key="3">
    <source>
        <dbReference type="EMBL" id="GHO92312.1"/>
    </source>
</evidence>
<feature type="transmembrane region" description="Helical" evidence="1">
    <location>
        <begin position="114"/>
        <end position="136"/>
    </location>
</feature>
<gene>
    <name evidence="3" type="ORF">KSF_023600</name>
</gene>
<dbReference type="PANTHER" id="PTHR34512">
    <property type="entry name" value="CELL SURFACE PROTEIN"/>
    <property type="match status" value="1"/>
</dbReference>
<keyword evidence="1" id="KW-0812">Transmembrane</keyword>
<dbReference type="RefSeq" id="WP_220203155.1">
    <property type="nucleotide sequence ID" value="NZ_BNJK01000001.1"/>
</dbReference>
<dbReference type="Proteomes" id="UP000597444">
    <property type="component" value="Unassembled WGS sequence"/>
</dbReference>
<dbReference type="Pfam" id="PF13360">
    <property type="entry name" value="PQQ_2"/>
    <property type="match status" value="1"/>
</dbReference>
<dbReference type="InterPro" id="IPR011047">
    <property type="entry name" value="Quinoprotein_ADH-like_sf"/>
</dbReference>
<sequence>MNNHEQNRAQFPPLIVDAQIDELLRSCRQRKGLPAADEQLASDLHVLYEAANAGTRDRVWQRLVGHIASNDATPAPHEQGVQERNVSNERHHHMRNETLSPFARKQIHVRRSGLWGIVAAVILATLLVGSMAWVIALEHYHNTGSDMGSANGANQQQQTSVQESYTGVYVQTANNVQRVDAKTGKMIWRYEIPFIPASYDKKKNVVSIVQFIVEGDTVYTLIAGPGGENPSALVALKADTGKERWSQPLTNRPFVAPTYMSLDDGVIYVEVQTAQSSESRNVDYTIYSFSAKDGKQDSTYAVPENGYPGAMKVQKGILYLSTDKGGLYAMDARSKKQLWQWKGTQPTGLGQGLAIRVPYILNGVLYTAIVNTSEVGDGQSKVAAFSAENGKLLWQSDAFAGEAATPTVVNGVMYVGSTIPKTGPFEGALYAFDATNGRQIWKVMTNAVQSTPSISNGIVYASAYAGIDLKARVLAVDLKTGRQKWQHQIEQGWTTTPYRQDGVVYEAAGFDKGTLYALNASDGSQKWTLDVGDSPNDLTIVA</sequence>